<organism evidence="1 2">
    <name type="scientific">Coniosporium uncinatum</name>
    <dbReference type="NCBI Taxonomy" id="93489"/>
    <lineage>
        <taxon>Eukaryota</taxon>
        <taxon>Fungi</taxon>
        <taxon>Dikarya</taxon>
        <taxon>Ascomycota</taxon>
        <taxon>Pezizomycotina</taxon>
        <taxon>Dothideomycetes</taxon>
        <taxon>Dothideomycetes incertae sedis</taxon>
        <taxon>Coniosporium</taxon>
    </lineage>
</organism>
<comment type="caution">
    <text evidence="1">The sequence shown here is derived from an EMBL/GenBank/DDBJ whole genome shotgun (WGS) entry which is preliminary data.</text>
</comment>
<dbReference type="EMBL" id="JAWDJW010000764">
    <property type="protein sequence ID" value="KAK3080056.1"/>
    <property type="molecule type" value="Genomic_DNA"/>
</dbReference>
<reference evidence="1" key="1">
    <citation type="submission" date="2024-09" db="EMBL/GenBank/DDBJ databases">
        <title>Black Yeasts Isolated from many extreme environments.</title>
        <authorList>
            <person name="Coleine C."/>
            <person name="Stajich J.E."/>
            <person name="Selbmann L."/>
        </authorList>
    </citation>
    <scope>NUCLEOTIDE SEQUENCE</scope>
    <source>
        <strain evidence="1">CCFEE 5737</strain>
    </source>
</reference>
<evidence type="ECO:0000313" key="1">
    <source>
        <dbReference type="EMBL" id="KAK3080056.1"/>
    </source>
</evidence>
<proteinExistence type="predicted"/>
<protein>
    <submittedName>
        <fullName evidence="1">Uncharacterized protein</fullName>
    </submittedName>
</protein>
<keyword evidence="2" id="KW-1185">Reference proteome</keyword>
<gene>
    <name evidence="1" type="ORF">LTS18_003236</name>
</gene>
<dbReference type="Proteomes" id="UP001186974">
    <property type="component" value="Unassembled WGS sequence"/>
</dbReference>
<sequence length="164" mass="18653">MALVSLGQDGQLLLNQLPRQSLRWSHNNKRFGLRITRRNRSLDCRMPADDLLKVNSAECGYIPKVFQLLEHNLRVLEVLTYNELVEVISEVLKREAMECQVEAMDLPVLGIVEQQWIYSLCPRSVYSGVMGLDASEGKSTTIKPEYTPTAKQEECQQPTTTETV</sequence>
<name>A0ACC3DTQ7_9PEZI</name>
<accession>A0ACC3DTQ7</accession>
<evidence type="ECO:0000313" key="2">
    <source>
        <dbReference type="Proteomes" id="UP001186974"/>
    </source>
</evidence>